<name>A0A2U1KMG0_ARTAN</name>
<organism evidence="1 2">
    <name type="scientific">Artemisia annua</name>
    <name type="common">Sweet wormwood</name>
    <dbReference type="NCBI Taxonomy" id="35608"/>
    <lineage>
        <taxon>Eukaryota</taxon>
        <taxon>Viridiplantae</taxon>
        <taxon>Streptophyta</taxon>
        <taxon>Embryophyta</taxon>
        <taxon>Tracheophyta</taxon>
        <taxon>Spermatophyta</taxon>
        <taxon>Magnoliopsida</taxon>
        <taxon>eudicotyledons</taxon>
        <taxon>Gunneridae</taxon>
        <taxon>Pentapetalae</taxon>
        <taxon>asterids</taxon>
        <taxon>campanulids</taxon>
        <taxon>Asterales</taxon>
        <taxon>Asteraceae</taxon>
        <taxon>Asteroideae</taxon>
        <taxon>Anthemideae</taxon>
        <taxon>Artemisiinae</taxon>
        <taxon>Artemisia</taxon>
    </lineage>
</organism>
<gene>
    <name evidence="1" type="ORF">CTI12_AA572010</name>
</gene>
<dbReference type="Proteomes" id="UP000245207">
    <property type="component" value="Unassembled WGS sequence"/>
</dbReference>
<comment type="caution">
    <text evidence="1">The sequence shown here is derived from an EMBL/GenBank/DDBJ whole genome shotgun (WGS) entry which is preliminary data.</text>
</comment>
<accession>A0A2U1KMG0</accession>
<proteinExistence type="predicted"/>
<dbReference type="OrthoDB" id="62853at2759"/>
<evidence type="ECO:0000313" key="1">
    <source>
        <dbReference type="EMBL" id="PWA37970.1"/>
    </source>
</evidence>
<dbReference type="AlphaFoldDB" id="A0A2U1KMG0"/>
<evidence type="ECO:0000313" key="2">
    <source>
        <dbReference type="Proteomes" id="UP000245207"/>
    </source>
</evidence>
<dbReference type="EMBL" id="PKPP01016149">
    <property type="protein sequence ID" value="PWA37970.1"/>
    <property type="molecule type" value="Genomic_DNA"/>
</dbReference>
<protein>
    <submittedName>
        <fullName evidence="1">CID domain-containing protein</fullName>
    </submittedName>
</protein>
<sequence>MAEDEWKFYLDQRNLPYEPYDFELQLMLKLFTEVMKETLLGKRHGKGTDFGREIIDSYEELRKQEQVDGVITLCQTVFDQWWQIAPNA</sequence>
<reference evidence="1 2" key="1">
    <citation type="journal article" date="2018" name="Mol. Plant">
        <title>The genome of Artemisia annua provides insight into the evolution of Asteraceae family and artemisinin biosynthesis.</title>
        <authorList>
            <person name="Shen Q."/>
            <person name="Zhang L."/>
            <person name="Liao Z."/>
            <person name="Wang S."/>
            <person name="Yan T."/>
            <person name="Shi P."/>
            <person name="Liu M."/>
            <person name="Fu X."/>
            <person name="Pan Q."/>
            <person name="Wang Y."/>
            <person name="Lv Z."/>
            <person name="Lu X."/>
            <person name="Zhang F."/>
            <person name="Jiang W."/>
            <person name="Ma Y."/>
            <person name="Chen M."/>
            <person name="Hao X."/>
            <person name="Li L."/>
            <person name="Tang Y."/>
            <person name="Lv G."/>
            <person name="Zhou Y."/>
            <person name="Sun X."/>
            <person name="Brodelius P.E."/>
            <person name="Rose J.K.C."/>
            <person name="Tang K."/>
        </authorList>
    </citation>
    <scope>NUCLEOTIDE SEQUENCE [LARGE SCALE GENOMIC DNA]</scope>
    <source>
        <strain evidence="2">cv. Huhao1</strain>
        <tissue evidence="1">Leaf</tissue>
    </source>
</reference>
<keyword evidence="2" id="KW-1185">Reference proteome</keyword>